<comment type="similarity">
    <text evidence="1">Belongs to the short-chain dehydrogenases/reductases (SDR) family.</text>
</comment>
<evidence type="ECO:0000313" key="4">
    <source>
        <dbReference type="EMBL" id="MFD2233485.1"/>
    </source>
</evidence>
<dbReference type="InterPro" id="IPR036409">
    <property type="entry name" value="Aldolase_II/adducin_N_sf"/>
</dbReference>
<dbReference type="SUPFAM" id="SSF53639">
    <property type="entry name" value="AraD/HMP-PK domain-like"/>
    <property type="match status" value="1"/>
</dbReference>
<dbReference type="Proteomes" id="UP001597296">
    <property type="component" value="Unassembled WGS sequence"/>
</dbReference>
<name>A0ABW5CBM1_9PROT</name>
<protein>
    <submittedName>
        <fullName evidence="4">Bifunctional aldolase/short-chain dehydrogenase</fullName>
    </submittedName>
</protein>
<dbReference type="RefSeq" id="WP_377315258.1">
    <property type="nucleotide sequence ID" value="NZ_JBHUIY010000009.1"/>
</dbReference>
<accession>A0ABW5CBM1</accession>
<dbReference type="Gene3D" id="3.40.225.10">
    <property type="entry name" value="Class II aldolase/adducin N-terminal domain"/>
    <property type="match status" value="1"/>
</dbReference>
<dbReference type="SMART" id="SM01007">
    <property type="entry name" value="Aldolase_II"/>
    <property type="match status" value="1"/>
</dbReference>
<dbReference type="EMBL" id="JBHUIY010000009">
    <property type="protein sequence ID" value="MFD2233485.1"/>
    <property type="molecule type" value="Genomic_DNA"/>
</dbReference>
<proteinExistence type="inferred from homology"/>
<keyword evidence="5" id="KW-1185">Reference proteome</keyword>
<dbReference type="Pfam" id="PF00596">
    <property type="entry name" value="Aldolase_II"/>
    <property type="match status" value="1"/>
</dbReference>
<dbReference type="Gene3D" id="3.40.50.720">
    <property type="entry name" value="NAD(P)-binding Rossmann-like Domain"/>
    <property type="match status" value="1"/>
</dbReference>
<dbReference type="Pfam" id="PF13561">
    <property type="entry name" value="adh_short_C2"/>
    <property type="match status" value="1"/>
</dbReference>
<evidence type="ECO:0000259" key="3">
    <source>
        <dbReference type="SMART" id="SM01007"/>
    </source>
</evidence>
<comment type="caution">
    <text evidence="4">The sequence shown here is derived from an EMBL/GenBank/DDBJ whole genome shotgun (WGS) entry which is preliminary data.</text>
</comment>
<dbReference type="InterPro" id="IPR002347">
    <property type="entry name" value="SDR_fam"/>
</dbReference>
<dbReference type="PANTHER" id="PTHR43669:SF3">
    <property type="entry name" value="ALCOHOL DEHYDROGENASE, PUTATIVE (AFU_ORTHOLOGUE AFUA_3G03445)-RELATED"/>
    <property type="match status" value="1"/>
</dbReference>
<gene>
    <name evidence="4" type="ORF">ACFSNB_06680</name>
</gene>
<sequence length="683" mass="71349">MKSLWSATEAQRLAAEGDDPLLAQTAYACRLLGADPALVLHGGGNGSVKLTGRDLLGDEVALLRVKGSGRDMAALRPEDLTALRLDPLRALARLDTLDDEAMLDALRLNRLSTKAADPSVETLMHAFLPGRVVLHTHATALLALCNQPDPTALVAEAFGDKVGIVPYRMSGLALAKAVAETYEANPAVEGLVLTQHGLVTWGDDAHTAYERMITLVSLAERRLARGRRRAVPVAGLVARPVGAELLLPRLRGLLARPRGEGRFERWLLDLRTGAEARALVDDAGLSEAVRRGVATPDHVIRTKVSPLALPPAPAADGLEAWTEAVGQAIEAFEEAYHAYFACHDAARGGGRIELDPVPRVALIPGLGLVGIGADAKAAAIAADMALATAACAAAAESVGIYQPASEEDLFDLEYWSLEQAKLGARKHPEKALARQVVAVTGGGSGIGAATARAFAAQGAEVAILDLSAEAAAKAAAEIGPRVLGLGCDVTDRAGVEAALAAVARRFGGLDVVVSNAGAAWQGTIGTVDDATLRKSFELNFFGHQNVAQAAVALLRAQGTGGALLFNASKQSVNPGKNFGPYGLPKAATLFLMKQYALDHGREGIRTGAVNADRIRTGLLTADMIASRSKARGLSEQDYMAGNLLGREVTAEDVADAFVWLARSNKVTACTVTVDGGNIEASLR</sequence>
<feature type="domain" description="Class II aldolase/adducin N-terminal" evidence="3">
    <location>
        <begin position="24"/>
        <end position="223"/>
    </location>
</feature>
<dbReference type="InterPro" id="IPR036291">
    <property type="entry name" value="NAD(P)-bd_dom_sf"/>
</dbReference>
<dbReference type="PANTHER" id="PTHR43669">
    <property type="entry name" value="5-KETO-D-GLUCONATE 5-REDUCTASE"/>
    <property type="match status" value="1"/>
</dbReference>
<evidence type="ECO:0000313" key="5">
    <source>
        <dbReference type="Proteomes" id="UP001597296"/>
    </source>
</evidence>
<dbReference type="InterPro" id="IPR001303">
    <property type="entry name" value="Aldolase_II/adducin_N"/>
</dbReference>
<dbReference type="PRINTS" id="PR00081">
    <property type="entry name" value="GDHRDH"/>
</dbReference>
<evidence type="ECO:0000256" key="2">
    <source>
        <dbReference type="ARBA" id="ARBA00023002"/>
    </source>
</evidence>
<dbReference type="NCBIfam" id="NF006192">
    <property type="entry name" value="PRK08324.1-6"/>
    <property type="match status" value="1"/>
</dbReference>
<organism evidence="4 5">
    <name type="scientific">Phaeospirillum tilakii</name>
    <dbReference type="NCBI Taxonomy" id="741673"/>
    <lineage>
        <taxon>Bacteria</taxon>
        <taxon>Pseudomonadati</taxon>
        <taxon>Pseudomonadota</taxon>
        <taxon>Alphaproteobacteria</taxon>
        <taxon>Rhodospirillales</taxon>
        <taxon>Rhodospirillaceae</taxon>
        <taxon>Phaeospirillum</taxon>
    </lineage>
</organism>
<dbReference type="SUPFAM" id="SSF51735">
    <property type="entry name" value="NAD(P)-binding Rossmann-fold domains"/>
    <property type="match status" value="1"/>
</dbReference>
<reference evidence="5" key="1">
    <citation type="journal article" date="2019" name="Int. J. Syst. Evol. Microbiol.">
        <title>The Global Catalogue of Microorganisms (GCM) 10K type strain sequencing project: providing services to taxonomists for standard genome sequencing and annotation.</title>
        <authorList>
            <consortium name="The Broad Institute Genomics Platform"/>
            <consortium name="The Broad Institute Genome Sequencing Center for Infectious Disease"/>
            <person name="Wu L."/>
            <person name="Ma J."/>
        </authorList>
    </citation>
    <scope>NUCLEOTIDE SEQUENCE [LARGE SCALE GENOMIC DNA]</scope>
    <source>
        <strain evidence="5">KCTC 15012</strain>
    </source>
</reference>
<evidence type="ECO:0000256" key="1">
    <source>
        <dbReference type="ARBA" id="ARBA00006484"/>
    </source>
</evidence>
<keyword evidence="2" id="KW-0560">Oxidoreductase</keyword>